<organism evidence="10 11">
    <name type="scientific">Caerostris extrusa</name>
    <name type="common">Bark spider</name>
    <name type="synonym">Caerostris bankana</name>
    <dbReference type="NCBI Taxonomy" id="172846"/>
    <lineage>
        <taxon>Eukaryota</taxon>
        <taxon>Metazoa</taxon>
        <taxon>Ecdysozoa</taxon>
        <taxon>Arthropoda</taxon>
        <taxon>Chelicerata</taxon>
        <taxon>Arachnida</taxon>
        <taxon>Araneae</taxon>
        <taxon>Araneomorphae</taxon>
        <taxon>Entelegynae</taxon>
        <taxon>Araneoidea</taxon>
        <taxon>Araneidae</taxon>
        <taxon>Caerostris</taxon>
    </lineage>
</organism>
<evidence type="ECO:0000313" key="10">
    <source>
        <dbReference type="EMBL" id="GIY81484.1"/>
    </source>
</evidence>
<sequence>MALHHVQLHGINGGGHYMMVEDHVSATDPDCGVNAMVNYTFPKGIVSLLDFTLQQVSGDLCIARPLDHETRSSYEIPVLATDRGEFLLFYAGQTNLFSWPEHDCRGEGASAGRERQSARLLPPRVQRESARGEIVSSAVVVIVATDEDSGRFGEVTYEIIAGNDLGLFQIDHRTGEIFVLRSLSTDHPLHHLVISVKDGGGLTATAKAHVYISVISSDQQPPVFQKARYTFFVQGMLHHRAGPVRYVIYSGDPEGFFTIDPLSGTIKTKGRLDHETHPFLLLNIQATVEDRPYMGILSNSLKISVPENADLRTPIYVVHAEDLDSNRNGEVQYILLDNPDNMFVVGEKSGSIMLQHLLDYELRRHYILILSAVDSGSPQLSSNVTLMVEVQDVNDNAPAFEKSEYKVNVLESLSVNSQFLQVTATDMDTGNNARLTYKMIANAEDPVSSKFGIFPNSGFLYLKETLDREAVDTYSLTVSASDNGSPSLSSTAVVLVQVLDANDNDPEFVEEAFVFSVQENLEQGQHVGTVSAIDRDLGNNASLRYSLLNSNGSFQINPVTGEIFTQTTLDRESRPRYELTAEVRDQGTPHRSDRALVNVEVIDRNDNPLCSWNRLSLWWRFSKNSLSAPRWCRWLQKMLTRTKMGPSSMKSCKVRKTPMEQMLLALTPAQA</sequence>
<keyword evidence="7" id="KW-0472">Membrane</keyword>
<evidence type="ECO:0000313" key="11">
    <source>
        <dbReference type="Proteomes" id="UP001054945"/>
    </source>
</evidence>
<evidence type="ECO:0000256" key="6">
    <source>
        <dbReference type="ARBA" id="ARBA00022989"/>
    </source>
</evidence>
<dbReference type="PANTHER" id="PTHR24025">
    <property type="entry name" value="DESMOGLEIN FAMILY MEMBER"/>
    <property type="match status" value="1"/>
</dbReference>
<dbReference type="InterPro" id="IPR015919">
    <property type="entry name" value="Cadherin-like_sf"/>
</dbReference>
<dbReference type="FunFam" id="2.60.40.60:FF:000275">
    <property type="entry name" value="Si:dkey-30k22.7"/>
    <property type="match status" value="1"/>
</dbReference>
<keyword evidence="2" id="KW-0812">Transmembrane</keyword>
<dbReference type="AlphaFoldDB" id="A0AAV4WI53"/>
<feature type="domain" description="Cadherin" evidence="9">
    <location>
        <begin position="401"/>
        <end position="508"/>
    </location>
</feature>
<dbReference type="SMART" id="SM00112">
    <property type="entry name" value="CA"/>
    <property type="match status" value="6"/>
</dbReference>
<accession>A0AAV4WI53</accession>
<dbReference type="GO" id="GO:0005911">
    <property type="term" value="C:cell-cell junction"/>
    <property type="evidence" value="ECO:0007669"/>
    <property type="project" value="TreeGrafter"/>
</dbReference>
<feature type="domain" description="Cadherin" evidence="9">
    <location>
        <begin position="297"/>
        <end position="400"/>
    </location>
</feature>
<dbReference type="PROSITE" id="PS00232">
    <property type="entry name" value="CADHERIN_1"/>
    <property type="match status" value="2"/>
</dbReference>
<keyword evidence="6" id="KW-1133">Transmembrane helix</keyword>
<evidence type="ECO:0000256" key="7">
    <source>
        <dbReference type="ARBA" id="ARBA00023136"/>
    </source>
</evidence>
<dbReference type="PRINTS" id="PR00205">
    <property type="entry name" value="CADHERIN"/>
</dbReference>
<gene>
    <name evidence="10" type="primary">ds</name>
    <name evidence="10" type="ORF">CEXT_66351</name>
</gene>
<keyword evidence="4 8" id="KW-0106">Calcium</keyword>
<keyword evidence="11" id="KW-1185">Reference proteome</keyword>
<dbReference type="GO" id="GO:0005509">
    <property type="term" value="F:calcium ion binding"/>
    <property type="evidence" value="ECO:0007669"/>
    <property type="project" value="UniProtKB-UniRule"/>
</dbReference>
<dbReference type="Gene3D" id="2.60.40.60">
    <property type="entry name" value="Cadherins"/>
    <property type="match status" value="6"/>
</dbReference>
<comment type="caution">
    <text evidence="10">The sequence shown here is derived from an EMBL/GenBank/DDBJ whole genome shotgun (WGS) entry which is preliminary data.</text>
</comment>
<feature type="domain" description="Cadherin" evidence="9">
    <location>
        <begin position="117"/>
        <end position="224"/>
    </location>
</feature>
<evidence type="ECO:0000256" key="1">
    <source>
        <dbReference type="ARBA" id="ARBA00004370"/>
    </source>
</evidence>
<protein>
    <submittedName>
        <fullName evidence="10">Protein dachsous</fullName>
    </submittedName>
</protein>
<dbReference type="InterPro" id="IPR020894">
    <property type="entry name" value="Cadherin_CS"/>
</dbReference>
<dbReference type="FunFam" id="2.60.40.60:FF:000134">
    <property type="entry name" value="protocadherin Fat 4"/>
    <property type="match status" value="1"/>
</dbReference>
<name>A0AAV4WI53_CAEEX</name>
<dbReference type="EMBL" id="BPLR01016134">
    <property type="protein sequence ID" value="GIY81484.1"/>
    <property type="molecule type" value="Genomic_DNA"/>
</dbReference>
<feature type="domain" description="Cadherin" evidence="9">
    <location>
        <begin position="24"/>
        <end position="84"/>
    </location>
</feature>
<evidence type="ECO:0000256" key="4">
    <source>
        <dbReference type="ARBA" id="ARBA00022837"/>
    </source>
</evidence>
<dbReference type="InterPro" id="IPR050971">
    <property type="entry name" value="Cadherin-domain_protein"/>
</dbReference>
<evidence type="ECO:0000256" key="5">
    <source>
        <dbReference type="ARBA" id="ARBA00022889"/>
    </source>
</evidence>
<dbReference type="InterPro" id="IPR002126">
    <property type="entry name" value="Cadherin-like_dom"/>
</dbReference>
<keyword evidence="5" id="KW-0130">Cell adhesion</keyword>
<dbReference type="GO" id="GO:0009653">
    <property type="term" value="P:anatomical structure morphogenesis"/>
    <property type="evidence" value="ECO:0007669"/>
    <property type="project" value="UniProtKB-ARBA"/>
</dbReference>
<evidence type="ECO:0000256" key="2">
    <source>
        <dbReference type="ARBA" id="ARBA00022692"/>
    </source>
</evidence>
<reference evidence="10 11" key="1">
    <citation type="submission" date="2021-06" db="EMBL/GenBank/DDBJ databases">
        <title>Caerostris extrusa draft genome.</title>
        <authorList>
            <person name="Kono N."/>
            <person name="Arakawa K."/>
        </authorList>
    </citation>
    <scope>NUCLEOTIDE SEQUENCE [LARGE SCALE GENOMIC DNA]</scope>
</reference>
<dbReference type="PANTHER" id="PTHR24025:SF28">
    <property type="entry name" value="PUTATIVE-RELATED"/>
    <property type="match status" value="1"/>
</dbReference>
<keyword evidence="3" id="KW-0677">Repeat</keyword>
<comment type="subcellular location">
    <subcellularLocation>
        <location evidence="1">Membrane</location>
    </subcellularLocation>
</comment>
<dbReference type="CDD" id="cd11304">
    <property type="entry name" value="Cadherin_repeat"/>
    <property type="match status" value="6"/>
</dbReference>
<dbReference type="GO" id="GO:0005886">
    <property type="term" value="C:plasma membrane"/>
    <property type="evidence" value="ECO:0007669"/>
    <property type="project" value="InterPro"/>
</dbReference>
<dbReference type="PROSITE" id="PS50268">
    <property type="entry name" value="CADHERIN_2"/>
    <property type="match status" value="5"/>
</dbReference>
<dbReference type="Proteomes" id="UP001054945">
    <property type="component" value="Unassembled WGS sequence"/>
</dbReference>
<dbReference type="Pfam" id="PF00028">
    <property type="entry name" value="Cadherin"/>
    <property type="match status" value="5"/>
</dbReference>
<proteinExistence type="predicted"/>
<evidence type="ECO:0000259" key="9">
    <source>
        <dbReference type="PROSITE" id="PS50268"/>
    </source>
</evidence>
<dbReference type="GO" id="GO:0007156">
    <property type="term" value="P:homophilic cell adhesion via plasma membrane adhesion molecules"/>
    <property type="evidence" value="ECO:0007669"/>
    <property type="project" value="InterPro"/>
</dbReference>
<dbReference type="FunFam" id="2.60.40.60:FF:000020">
    <property type="entry name" value="Dachsous cadherin-related 1b"/>
    <property type="match status" value="1"/>
</dbReference>
<evidence type="ECO:0000256" key="3">
    <source>
        <dbReference type="ARBA" id="ARBA00022737"/>
    </source>
</evidence>
<evidence type="ECO:0000256" key="8">
    <source>
        <dbReference type="PROSITE-ProRule" id="PRU00043"/>
    </source>
</evidence>
<feature type="domain" description="Cadherin" evidence="9">
    <location>
        <begin position="509"/>
        <end position="610"/>
    </location>
</feature>
<dbReference type="GO" id="GO:0060429">
    <property type="term" value="P:epithelium development"/>
    <property type="evidence" value="ECO:0007669"/>
    <property type="project" value="UniProtKB-ARBA"/>
</dbReference>
<dbReference type="SUPFAM" id="SSF49313">
    <property type="entry name" value="Cadherin-like"/>
    <property type="match status" value="6"/>
</dbReference>